<protein>
    <submittedName>
        <fullName evidence="3">F0F1-ATPase subunit (ATPase_gene1)</fullName>
    </submittedName>
</protein>
<keyword evidence="2" id="KW-0812">Transmembrane</keyword>
<keyword evidence="2" id="KW-0472">Membrane</keyword>
<dbReference type="Proteomes" id="UP000324233">
    <property type="component" value="Chromosome"/>
</dbReference>
<reference evidence="3 4" key="1">
    <citation type="submission" date="2019-08" db="EMBL/GenBank/DDBJ databases">
        <title>Deep-cultivation of Planctomycetes and their phenomic and genomic characterization uncovers novel biology.</title>
        <authorList>
            <person name="Wiegand S."/>
            <person name="Jogler M."/>
            <person name="Boedeker C."/>
            <person name="Pinto D."/>
            <person name="Vollmers J."/>
            <person name="Rivas-Marin E."/>
            <person name="Kohn T."/>
            <person name="Peeters S.H."/>
            <person name="Heuer A."/>
            <person name="Rast P."/>
            <person name="Oberbeckmann S."/>
            <person name="Bunk B."/>
            <person name="Jeske O."/>
            <person name="Meyerdierks A."/>
            <person name="Storesund J.E."/>
            <person name="Kallscheuer N."/>
            <person name="Luecker S."/>
            <person name="Lage O.M."/>
            <person name="Pohl T."/>
            <person name="Merkel B.J."/>
            <person name="Hornburger P."/>
            <person name="Mueller R.-W."/>
            <person name="Bruemmer F."/>
            <person name="Labrenz M."/>
            <person name="Spormann A.M."/>
            <person name="Op den Camp H."/>
            <person name="Overmann J."/>
            <person name="Amann R."/>
            <person name="Jetten M.S.M."/>
            <person name="Mascher T."/>
            <person name="Medema M.H."/>
            <person name="Devos D.P."/>
            <person name="Kaster A.-K."/>
            <person name="Ovreas L."/>
            <person name="Rohde M."/>
            <person name="Galperin M.Y."/>
            <person name="Jogler C."/>
        </authorList>
    </citation>
    <scope>NUCLEOTIDE SEQUENCE [LARGE SCALE GENOMIC DNA]</scope>
    <source>
        <strain evidence="3 4">OJF2</strain>
    </source>
</reference>
<proteinExistence type="predicted"/>
<feature type="region of interest" description="Disordered" evidence="1">
    <location>
        <begin position="81"/>
        <end position="100"/>
    </location>
</feature>
<dbReference type="InterPro" id="IPR032820">
    <property type="entry name" value="ATPase_put"/>
</dbReference>
<evidence type="ECO:0000313" key="3">
    <source>
        <dbReference type="EMBL" id="QEH34081.1"/>
    </source>
</evidence>
<name>A0A5B9W1L2_9BACT</name>
<dbReference type="AlphaFoldDB" id="A0A5B9W1L2"/>
<keyword evidence="4" id="KW-1185">Reference proteome</keyword>
<evidence type="ECO:0000256" key="2">
    <source>
        <dbReference type="SAM" id="Phobius"/>
    </source>
</evidence>
<dbReference type="Pfam" id="PF09527">
    <property type="entry name" value="ATPase_gene1"/>
    <property type="match status" value="1"/>
</dbReference>
<organism evidence="3 4">
    <name type="scientific">Aquisphaera giovannonii</name>
    <dbReference type="NCBI Taxonomy" id="406548"/>
    <lineage>
        <taxon>Bacteria</taxon>
        <taxon>Pseudomonadati</taxon>
        <taxon>Planctomycetota</taxon>
        <taxon>Planctomycetia</taxon>
        <taxon>Isosphaerales</taxon>
        <taxon>Isosphaeraceae</taxon>
        <taxon>Aquisphaera</taxon>
    </lineage>
</organism>
<keyword evidence="2" id="KW-1133">Transmembrane helix</keyword>
<dbReference type="EMBL" id="CP042997">
    <property type="protein sequence ID" value="QEH34081.1"/>
    <property type="molecule type" value="Genomic_DNA"/>
</dbReference>
<evidence type="ECO:0000313" key="4">
    <source>
        <dbReference type="Proteomes" id="UP000324233"/>
    </source>
</evidence>
<evidence type="ECO:0000256" key="1">
    <source>
        <dbReference type="SAM" id="MobiDB-lite"/>
    </source>
</evidence>
<accession>A0A5B9W1L2</accession>
<sequence>MIDGEADVRENPDERSALSIGMEWGTRVTTIGMEFALPALLGFGVDRWLGTTPWVAMAGAIAGVAIGMTHVLRLPAELARGARGDGPARKAGRGGGPKAE</sequence>
<dbReference type="KEGG" id="agv:OJF2_26150"/>
<gene>
    <name evidence="3" type="ORF">OJF2_26150</name>
</gene>
<feature type="transmembrane region" description="Helical" evidence="2">
    <location>
        <begin position="54"/>
        <end position="74"/>
    </location>
</feature>